<dbReference type="AlphaFoldDB" id="A0A7X0MNH7"/>
<evidence type="ECO:0000313" key="4">
    <source>
        <dbReference type="Proteomes" id="UP000560131"/>
    </source>
</evidence>
<keyword evidence="2" id="KW-0969">Cilium</keyword>
<dbReference type="RefSeq" id="WP_184035500.1">
    <property type="nucleotide sequence ID" value="NZ_BAABAR010000004.1"/>
</dbReference>
<keyword evidence="2" id="KW-0966">Cell projection</keyword>
<keyword evidence="2" id="KW-0282">Flagellum</keyword>
<accession>A0A7X0MNH7</accession>
<dbReference type="Proteomes" id="UP000522313">
    <property type="component" value="Unassembled WGS sequence"/>
</dbReference>
<dbReference type="InterPro" id="IPR010845">
    <property type="entry name" value="FlaF"/>
</dbReference>
<evidence type="ECO:0000313" key="1">
    <source>
        <dbReference type="EMBL" id="MBB5725669.1"/>
    </source>
</evidence>
<name>A0A7X0MNH7_9SPHN</name>
<reference evidence="2 3" key="2">
    <citation type="submission" date="2020-08" db="EMBL/GenBank/DDBJ databases">
        <title>The Agave Microbiome: Exploring the role of microbial communities in plant adaptations to desert environments.</title>
        <authorList>
            <person name="Partida-Martinez L.P."/>
        </authorList>
    </citation>
    <scope>NUCLEOTIDE SEQUENCE [LARGE SCALE GENOMIC DNA]</scope>
    <source>
        <strain evidence="2 3">AS3.13</strain>
    </source>
</reference>
<evidence type="ECO:0000313" key="2">
    <source>
        <dbReference type="EMBL" id="MBB6505369.1"/>
    </source>
</evidence>
<dbReference type="EMBL" id="JACIJN010000004">
    <property type="protein sequence ID" value="MBB5725669.1"/>
    <property type="molecule type" value="Genomic_DNA"/>
</dbReference>
<reference evidence="1 4" key="1">
    <citation type="submission" date="2020-08" db="EMBL/GenBank/DDBJ databases">
        <title>Genomic Encyclopedia of Type Strains, Phase IV (KMG-IV): sequencing the most valuable type-strain genomes for metagenomic binning, comparative biology and taxonomic classification.</title>
        <authorList>
            <person name="Goeker M."/>
        </authorList>
    </citation>
    <scope>NUCLEOTIDE SEQUENCE [LARGE SCALE GENOMIC DNA]</scope>
    <source>
        <strain evidence="1 4">DSM 101535</strain>
    </source>
</reference>
<gene>
    <name evidence="2" type="ORF">F4693_002357</name>
    <name evidence="1" type="ORF">FHS97_001595</name>
</gene>
<dbReference type="NCBIfam" id="NF009435">
    <property type="entry name" value="PRK12794.1"/>
    <property type="match status" value="1"/>
</dbReference>
<organism evidence="2 3">
    <name type="scientific">Sphingomonas endophytica</name>
    <dbReference type="NCBI Taxonomy" id="869719"/>
    <lineage>
        <taxon>Bacteria</taxon>
        <taxon>Pseudomonadati</taxon>
        <taxon>Pseudomonadota</taxon>
        <taxon>Alphaproteobacteria</taxon>
        <taxon>Sphingomonadales</taxon>
        <taxon>Sphingomonadaceae</taxon>
        <taxon>Sphingomonas</taxon>
    </lineage>
</organism>
<reference evidence="2 3" key="3">
    <citation type="submission" date="2020-08" db="EMBL/GenBank/DDBJ databases">
        <authorList>
            <person name="Partida-Martinez L."/>
            <person name="Huntemann M."/>
            <person name="Clum A."/>
            <person name="Wang J."/>
            <person name="Palaniappan K."/>
            <person name="Ritter S."/>
            <person name="Chen I.-M."/>
            <person name="Stamatis D."/>
            <person name="Reddy T."/>
            <person name="O'Malley R."/>
            <person name="Daum C."/>
            <person name="Shapiro N."/>
            <person name="Ivanova N."/>
            <person name="Kyrpides N."/>
            <person name="Woyke T."/>
        </authorList>
    </citation>
    <scope>NUCLEOTIDE SEQUENCE [LARGE SCALE GENOMIC DNA]</scope>
    <source>
        <strain evidence="2 3">AS3.13</strain>
    </source>
</reference>
<dbReference type="Pfam" id="PF07309">
    <property type="entry name" value="FlaF"/>
    <property type="match status" value="1"/>
</dbReference>
<dbReference type="GO" id="GO:0044781">
    <property type="term" value="P:bacterial-type flagellum organization"/>
    <property type="evidence" value="ECO:0007669"/>
    <property type="project" value="InterPro"/>
</dbReference>
<comment type="caution">
    <text evidence="2">The sequence shown here is derived from an EMBL/GenBank/DDBJ whole genome shotgun (WGS) entry which is preliminary data.</text>
</comment>
<protein>
    <submittedName>
        <fullName evidence="2">Flagellar protein FlaF</fullName>
    </submittedName>
</protein>
<sequence length="118" mass="12845">MLLDAYRKTQSRTASPRATEHRLLSEITSEMIEARTMGLSGAALMPPLHRNRQVWSVLSALCGAPENQLPATLRASIMSLALWVGRYTSQVVNGSESLDALIEVNTTVMEGLAVEHPA</sequence>
<dbReference type="EMBL" id="JACHBT010000012">
    <property type="protein sequence ID" value="MBB6505369.1"/>
    <property type="molecule type" value="Genomic_DNA"/>
</dbReference>
<proteinExistence type="predicted"/>
<keyword evidence="4" id="KW-1185">Reference proteome</keyword>
<dbReference type="Proteomes" id="UP000560131">
    <property type="component" value="Unassembled WGS sequence"/>
</dbReference>
<evidence type="ECO:0000313" key="3">
    <source>
        <dbReference type="Proteomes" id="UP000522313"/>
    </source>
</evidence>